<feature type="binding site" evidence="7">
    <location>
        <position position="46"/>
    </location>
    <ligand>
        <name>Zn(2+)</name>
        <dbReference type="ChEBI" id="CHEBI:29105"/>
    </ligand>
</feature>
<keyword evidence="3 7" id="KW-0479">Metal-binding</keyword>
<gene>
    <name evidence="9" type="primary">cah</name>
    <name evidence="9" type="ORF">GCM10011499_01700</name>
</gene>
<evidence type="ECO:0000256" key="8">
    <source>
        <dbReference type="RuleBase" id="RU003956"/>
    </source>
</evidence>
<dbReference type="EMBL" id="BMKB01000001">
    <property type="protein sequence ID" value="GGA36011.1"/>
    <property type="molecule type" value="Genomic_DNA"/>
</dbReference>
<evidence type="ECO:0000256" key="3">
    <source>
        <dbReference type="ARBA" id="ARBA00022723"/>
    </source>
</evidence>
<evidence type="ECO:0000256" key="7">
    <source>
        <dbReference type="PIRSR" id="PIRSR601765-1"/>
    </source>
</evidence>
<sequence>MQDFPAFLIEGYKNFMSGRYTAERDRYRELAENGQKPTTMVIACCDSRAAPETIFDSGPGQLFVLRNVANLVPPFGPDGTFHATSAAIEFAVVHLKVAHIIVMGHGRCGGITGALATAGGHAPEGHFIGKWLTMVKDVADKVEANHLLTPSERQTALERIAIRQSIGNLLSFPFVKERVDQNQLSLHGAWFDISGGELWTMNGESGDFVRPDLESIQMR</sequence>
<accession>A0A916VTR6</accession>
<feature type="binding site" evidence="7">
    <location>
        <position position="44"/>
    </location>
    <ligand>
        <name>Zn(2+)</name>
        <dbReference type="ChEBI" id="CHEBI:29105"/>
    </ligand>
</feature>
<dbReference type="OrthoDB" id="9797527at2"/>
<dbReference type="GO" id="GO:0015976">
    <property type="term" value="P:carbon utilization"/>
    <property type="evidence" value="ECO:0007669"/>
    <property type="project" value="InterPro"/>
</dbReference>
<keyword evidence="4 7" id="KW-0862">Zinc</keyword>
<organism evidence="9 10">
    <name type="scientific">Pelagibacterium lentulum</name>
    <dbReference type="NCBI Taxonomy" id="2029865"/>
    <lineage>
        <taxon>Bacteria</taxon>
        <taxon>Pseudomonadati</taxon>
        <taxon>Pseudomonadota</taxon>
        <taxon>Alphaproteobacteria</taxon>
        <taxon>Hyphomicrobiales</taxon>
        <taxon>Devosiaceae</taxon>
        <taxon>Pelagibacterium</taxon>
    </lineage>
</organism>
<dbReference type="PANTHER" id="PTHR11002">
    <property type="entry name" value="CARBONIC ANHYDRASE"/>
    <property type="match status" value="1"/>
</dbReference>
<dbReference type="InterPro" id="IPR015892">
    <property type="entry name" value="Carbonic_anhydrase_CS"/>
</dbReference>
<dbReference type="EC" id="4.2.1.1" evidence="2 8"/>
<dbReference type="SMART" id="SM00947">
    <property type="entry name" value="Pro_CA"/>
    <property type="match status" value="1"/>
</dbReference>
<dbReference type="PANTHER" id="PTHR11002:SF76">
    <property type="entry name" value="CARBONIC ANHYDRASE"/>
    <property type="match status" value="1"/>
</dbReference>
<proteinExistence type="inferred from homology"/>
<comment type="function">
    <text evidence="8">Reversible hydration of carbon dioxide.</text>
</comment>
<dbReference type="Gene3D" id="3.40.1050.10">
    <property type="entry name" value="Carbonic anhydrase"/>
    <property type="match status" value="1"/>
</dbReference>
<dbReference type="PROSITE" id="PS00705">
    <property type="entry name" value="PROK_CO2_ANHYDRASE_2"/>
    <property type="match status" value="1"/>
</dbReference>
<dbReference type="AlphaFoldDB" id="A0A916VTR6"/>
<evidence type="ECO:0000313" key="10">
    <source>
        <dbReference type="Proteomes" id="UP000596977"/>
    </source>
</evidence>
<feature type="binding site" evidence="7">
    <location>
        <position position="105"/>
    </location>
    <ligand>
        <name>Zn(2+)</name>
        <dbReference type="ChEBI" id="CHEBI:29105"/>
    </ligand>
</feature>
<dbReference type="CDD" id="cd00884">
    <property type="entry name" value="beta_CA_cladeB"/>
    <property type="match status" value="1"/>
</dbReference>
<evidence type="ECO:0000256" key="1">
    <source>
        <dbReference type="ARBA" id="ARBA00006217"/>
    </source>
</evidence>
<feature type="binding site" evidence="7">
    <location>
        <position position="108"/>
    </location>
    <ligand>
        <name>Zn(2+)</name>
        <dbReference type="ChEBI" id="CHEBI:29105"/>
    </ligand>
</feature>
<evidence type="ECO:0000256" key="6">
    <source>
        <dbReference type="ARBA" id="ARBA00048348"/>
    </source>
</evidence>
<dbReference type="InterPro" id="IPR045066">
    <property type="entry name" value="Beta_CA_cladeB"/>
</dbReference>
<evidence type="ECO:0000256" key="4">
    <source>
        <dbReference type="ARBA" id="ARBA00022833"/>
    </source>
</evidence>
<protein>
    <recommendedName>
        <fullName evidence="2 8">Carbonic anhydrase</fullName>
        <ecNumber evidence="2 8">4.2.1.1</ecNumber>
    </recommendedName>
    <alternativeName>
        <fullName evidence="8">Carbonate dehydratase</fullName>
    </alternativeName>
</protein>
<dbReference type="SUPFAM" id="SSF53056">
    <property type="entry name" value="beta-carbonic anhydrase, cab"/>
    <property type="match status" value="1"/>
</dbReference>
<evidence type="ECO:0000256" key="5">
    <source>
        <dbReference type="ARBA" id="ARBA00023239"/>
    </source>
</evidence>
<dbReference type="Proteomes" id="UP000596977">
    <property type="component" value="Unassembled WGS sequence"/>
</dbReference>
<dbReference type="Pfam" id="PF00484">
    <property type="entry name" value="Pro_CA"/>
    <property type="match status" value="1"/>
</dbReference>
<keyword evidence="5 8" id="KW-0456">Lyase</keyword>
<dbReference type="InterPro" id="IPR036874">
    <property type="entry name" value="Carbonic_anhydrase_sf"/>
</dbReference>
<name>A0A916VTR6_9HYPH</name>
<dbReference type="InterPro" id="IPR001765">
    <property type="entry name" value="Carbonic_anhydrase"/>
</dbReference>
<dbReference type="GO" id="GO:0008270">
    <property type="term" value="F:zinc ion binding"/>
    <property type="evidence" value="ECO:0007669"/>
    <property type="project" value="UniProtKB-UniRule"/>
</dbReference>
<dbReference type="GO" id="GO:0004089">
    <property type="term" value="F:carbonate dehydratase activity"/>
    <property type="evidence" value="ECO:0007669"/>
    <property type="project" value="UniProtKB-UniRule"/>
</dbReference>
<keyword evidence="10" id="KW-1185">Reference proteome</keyword>
<comment type="cofactor">
    <cofactor evidence="7">
        <name>Zn(2+)</name>
        <dbReference type="ChEBI" id="CHEBI:29105"/>
    </cofactor>
    <text evidence="7">Binds 1 zinc ion per subunit.</text>
</comment>
<comment type="caution">
    <text evidence="9">The sequence shown here is derived from an EMBL/GenBank/DDBJ whole genome shotgun (WGS) entry which is preliminary data.</text>
</comment>
<evidence type="ECO:0000256" key="2">
    <source>
        <dbReference type="ARBA" id="ARBA00012925"/>
    </source>
</evidence>
<reference evidence="9 10" key="1">
    <citation type="journal article" date="2014" name="Int. J. Syst. Evol. Microbiol.">
        <title>Complete genome sequence of Corynebacterium casei LMG S-19264T (=DSM 44701T), isolated from a smear-ripened cheese.</title>
        <authorList>
            <consortium name="US DOE Joint Genome Institute (JGI-PGF)"/>
            <person name="Walter F."/>
            <person name="Albersmeier A."/>
            <person name="Kalinowski J."/>
            <person name="Ruckert C."/>
        </authorList>
    </citation>
    <scope>NUCLEOTIDE SEQUENCE [LARGE SCALE GENOMIC DNA]</scope>
    <source>
        <strain evidence="9 10">CGMCC 1.15896</strain>
    </source>
</reference>
<dbReference type="RefSeq" id="WP_127070686.1">
    <property type="nucleotide sequence ID" value="NZ_BMKB01000001.1"/>
</dbReference>
<comment type="similarity">
    <text evidence="1 8">Belongs to the beta-class carbonic anhydrase family.</text>
</comment>
<comment type="catalytic activity">
    <reaction evidence="6 8">
        <text>hydrogencarbonate + H(+) = CO2 + H2O</text>
        <dbReference type="Rhea" id="RHEA:10748"/>
        <dbReference type="ChEBI" id="CHEBI:15377"/>
        <dbReference type="ChEBI" id="CHEBI:15378"/>
        <dbReference type="ChEBI" id="CHEBI:16526"/>
        <dbReference type="ChEBI" id="CHEBI:17544"/>
        <dbReference type="EC" id="4.2.1.1"/>
    </reaction>
</comment>
<evidence type="ECO:0000313" key="9">
    <source>
        <dbReference type="EMBL" id="GGA36011.1"/>
    </source>
</evidence>